<dbReference type="InterPro" id="IPR001141">
    <property type="entry name" value="Ribosomal_eL27"/>
</dbReference>
<dbReference type="GO" id="GO:0003735">
    <property type="term" value="F:structural constituent of ribosome"/>
    <property type="evidence" value="ECO:0007669"/>
    <property type="project" value="InterPro"/>
</dbReference>
<keyword evidence="3" id="KW-0687">Ribonucleoprotein</keyword>
<dbReference type="GO" id="GO:0006412">
    <property type="term" value="P:translation"/>
    <property type="evidence" value="ECO:0007669"/>
    <property type="project" value="InterPro"/>
</dbReference>
<gene>
    <name evidence="4" type="ORF">PPAR00522_LOCUS6452</name>
</gene>
<protein>
    <recommendedName>
        <fullName evidence="5">60S ribosomal protein L27</fullName>
    </recommendedName>
</protein>
<proteinExistence type="inferred from homology"/>
<organism evidence="4">
    <name type="scientific">Polytomella parva</name>
    <dbReference type="NCBI Taxonomy" id="51329"/>
    <lineage>
        <taxon>Eukaryota</taxon>
        <taxon>Viridiplantae</taxon>
        <taxon>Chlorophyta</taxon>
        <taxon>core chlorophytes</taxon>
        <taxon>Chlorophyceae</taxon>
        <taxon>CS clade</taxon>
        <taxon>Chlamydomonadales</taxon>
        <taxon>Chlamydomonadaceae</taxon>
        <taxon>Polytomella</taxon>
    </lineage>
</organism>
<dbReference type="EMBL" id="HBFM01010161">
    <property type="protein sequence ID" value="CAD8770053.1"/>
    <property type="molecule type" value="Transcribed_RNA"/>
</dbReference>
<dbReference type="InterPro" id="IPR041991">
    <property type="entry name" value="Ribosomal_eL27_KOW"/>
</dbReference>
<accession>A0A7S0YD97</accession>
<dbReference type="AlphaFoldDB" id="A0A7S0YD97"/>
<sequence length="135" mass="15246">MKFLKTGKVVLLLGGRYAGKKAVIIKPHDDGTEGRAYGHALVCGLSKEPRKVTKRLGVKKLAKRSSLKAFVKVVNYQHLMPTRYSLTEVNLKSLVTPELLQNKDAKIAFRKEAKKLLEAKFKTGGNKWFFSKLRF</sequence>
<dbReference type="InterPro" id="IPR038655">
    <property type="entry name" value="Ribosomal_eL27_sf"/>
</dbReference>
<evidence type="ECO:0000256" key="1">
    <source>
        <dbReference type="ARBA" id="ARBA00009124"/>
    </source>
</evidence>
<comment type="similarity">
    <text evidence="1">Belongs to the eukaryotic ribosomal protein eL27 family.</text>
</comment>
<dbReference type="CDD" id="cd06090">
    <property type="entry name" value="KOW_RPL27"/>
    <property type="match status" value="1"/>
</dbReference>
<evidence type="ECO:0000313" key="4">
    <source>
        <dbReference type="EMBL" id="CAD8770053.1"/>
    </source>
</evidence>
<reference evidence="4" key="1">
    <citation type="submission" date="2021-01" db="EMBL/GenBank/DDBJ databases">
        <authorList>
            <person name="Corre E."/>
            <person name="Pelletier E."/>
            <person name="Niang G."/>
            <person name="Scheremetjew M."/>
            <person name="Finn R."/>
            <person name="Kale V."/>
            <person name="Holt S."/>
            <person name="Cochrane G."/>
            <person name="Meng A."/>
            <person name="Brown T."/>
            <person name="Cohen L."/>
        </authorList>
    </citation>
    <scope>NUCLEOTIDE SEQUENCE</scope>
    <source>
        <strain evidence="4">SAG 63-3</strain>
    </source>
</reference>
<dbReference type="GO" id="GO:0005840">
    <property type="term" value="C:ribosome"/>
    <property type="evidence" value="ECO:0007669"/>
    <property type="project" value="UniProtKB-KW"/>
</dbReference>
<name>A0A7S0YD97_9CHLO</name>
<evidence type="ECO:0000256" key="2">
    <source>
        <dbReference type="ARBA" id="ARBA00022980"/>
    </source>
</evidence>
<evidence type="ECO:0008006" key="5">
    <source>
        <dbReference type="Google" id="ProtNLM"/>
    </source>
</evidence>
<keyword evidence="2" id="KW-0689">Ribosomal protein</keyword>
<evidence type="ECO:0000256" key="3">
    <source>
        <dbReference type="ARBA" id="ARBA00023274"/>
    </source>
</evidence>
<dbReference type="GO" id="GO:1990904">
    <property type="term" value="C:ribonucleoprotein complex"/>
    <property type="evidence" value="ECO:0007669"/>
    <property type="project" value="UniProtKB-KW"/>
</dbReference>
<dbReference type="Pfam" id="PF01777">
    <property type="entry name" value="Ribosomal_L27e"/>
    <property type="match status" value="1"/>
</dbReference>
<dbReference type="InterPro" id="IPR008991">
    <property type="entry name" value="Translation_prot_SH3-like_sf"/>
</dbReference>
<dbReference type="FunFam" id="2.30.30.770:FF:000001">
    <property type="entry name" value="60S ribosomal protein L27"/>
    <property type="match status" value="1"/>
</dbReference>
<dbReference type="PANTHER" id="PTHR10497">
    <property type="entry name" value="60S RIBOSOMAL PROTEIN L27"/>
    <property type="match status" value="1"/>
</dbReference>
<dbReference type="Gene3D" id="2.30.30.770">
    <property type="match status" value="1"/>
</dbReference>
<dbReference type="SUPFAM" id="SSF50104">
    <property type="entry name" value="Translation proteins SH3-like domain"/>
    <property type="match status" value="1"/>
</dbReference>